<keyword evidence="7" id="KW-1185">Reference proteome</keyword>
<comment type="similarity">
    <text evidence="1">Belongs to the bacterial solute-binding protein 1 family.</text>
</comment>
<evidence type="ECO:0000256" key="4">
    <source>
        <dbReference type="SAM" id="MobiDB-lite"/>
    </source>
</evidence>
<feature type="compositionally biased region" description="Basic and acidic residues" evidence="4">
    <location>
        <begin position="37"/>
        <end position="55"/>
    </location>
</feature>
<evidence type="ECO:0000256" key="5">
    <source>
        <dbReference type="SAM" id="SignalP"/>
    </source>
</evidence>
<dbReference type="SUPFAM" id="SSF53850">
    <property type="entry name" value="Periplasmic binding protein-like II"/>
    <property type="match status" value="1"/>
</dbReference>
<dbReference type="PANTHER" id="PTHR30061">
    <property type="entry name" value="MALTOSE-BINDING PERIPLASMIC PROTEIN"/>
    <property type="match status" value="1"/>
</dbReference>
<feature type="chain" id="PRO_5046089065" evidence="5">
    <location>
        <begin position="31"/>
        <end position="448"/>
    </location>
</feature>
<gene>
    <name evidence="6" type="ORF">GON05_10775</name>
</gene>
<accession>A0ABW9U6U2</accession>
<dbReference type="Gene3D" id="3.40.190.10">
    <property type="entry name" value="Periplasmic binding protein-like II"/>
    <property type="match status" value="2"/>
</dbReference>
<protein>
    <submittedName>
        <fullName evidence="6">Extracellular solute-binding protein</fullName>
    </submittedName>
</protein>
<evidence type="ECO:0000313" key="6">
    <source>
        <dbReference type="EMBL" id="MVQ35137.1"/>
    </source>
</evidence>
<organism evidence="6 7">
    <name type="scientific">Paenibacillus anseongense</name>
    <dbReference type="NCBI Taxonomy" id="2682845"/>
    <lineage>
        <taxon>Bacteria</taxon>
        <taxon>Bacillati</taxon>
        <taxon>Bacillota</taxon>
        <taxon>Bacilli</taxon>
        <taxon>Bacillales</taxon>
        <taxon>Paenibacillaceae</taxon>
        <taxon>Paenibacillus</taxon>
    </lineage>
</organism>
<evidence type="ECO:0000256" key="1">
    <source>
        <dbReference type="ARBA" id="ARBA00008520"/>
    </source>
</evidence>
<comment type="caution">
    <text evidence="6">The sequence shown here is derived from an EMBL/GenBank/DDBJ whole genome shotgun (WGS) entry which is preliminary data.</text>
</comment>
<dbReference type="CDD" id="cd13585">
    <property type="entry name" value="PBP2_TMBP_like"/>
    <property type="match status" value="1"/>
</dbReference>
<sequence>MEGSNMKQKRLKRRSVLTVLLASSLVYVSACSSDSGKPIDKGSEESPKAQEGQKAREITIFTRTGPDTSDYVKEQGKEFTKLTGIKVNITEQGASNYFTNMTNQLIGGTDTFDLATTNNTYVAPLAEAGAIEPYDEYIKKFDPNYDWKDVAFQYKYKDKTVAMPYNLSIHLFYYRSDLISNPPQTWEEFAAEAKKWTKSKNPASPTAYGASWTAMSGSEQPKVFYSMMWSFGGEIAKDGKAGVGSAGAIKAGDLWQSMVKDEVIPKDTPNWGYSNVFDALKTGTIAMAAPFWSAAYTELKKSDSPYKDKIKIGLIPGEKQADGNILRTPLFQSWTLIMNKNAKNKEDAAKFVEFMTSKEGAMREAKLGGLPIRYSVLSDPSLQPREFYDTVLETLKVAKDEPLVPYYLKQHEIMNTALSGIMTGTVKPDAALKSAEKDLQALIDGSKK</sequence>
<dbReference type="InterPro" id="IPR006059">
    <property type="entry name" value="SBP"/>
</dbReference>
<keyword evidence="2" id="KW-0813">Transport</keyword>
<evidence type="ECO:0000313" key="7">
    <source>
        <dbReference type="Proteomes" id="UP000467637"/>
    </source>
</evidence>
<name>A0ABW9U6U2_9BACL</name>
<proteinExistence type="inferred from homology"/>
<dbReference type="PANTHER" id="PTHR30061:SF50">
    <property type="entry name" value="MALTOSE_MALTODEXTRIN-BINDING PERIPLASMIC PROTEIN"/>
    <property type="match status" value="1"/>
</dbReference>
<keyword evidence="3 5" id="KW-0732">Signal</keyword>
<dbReference type="Pfam" id="PF13416">
    <property type="entry name" value="SBP_bac_8"/>
    <property type="match status" value="1"/>
</dbReference>
<reference evidence="6 7" key="1">
    <citation type="submission" date="2019-12" db="EMBL/GenBank/DDBJ databases">
        <authorList>
            <person name="Huq M.A."/>
        </authorList>
    </citation>
    <scope>NUCLEOTIDE SEQUENCE [LARGE SCALE GENOMIC DNA]</scope>
    <source>
        <strain evidence="6 7">MAH-34</strain>
    </source>
</reference>
<dbReference type="Proteomes" id="UP000467637">
    <property type="component" value="Unassembled WGS sequence"/>
</dbReference>
<feature type="signal peptide" evidence="5">
    <location>
        <begin position="1"/>
        <end position="30"/>
    </location>
</feature>
<evidence type="ECO:0000256" key="3">
    <source>
        <dbReference type="ARBA" id="ARBA00022729"/>
    </source>
</evidence>
<evidence type="ECO:0000256" key="2">
    <source>
        <dbReference type="ARBA" id="ARBA00022448"/>
    </source>
</evidence>
<dbReference type="EMBL" id="WSEM01000008">
    <property type="protein sequence ID" value="MVQ35137.1"/>
    <property type="molecule type" value="Genomic_DNA"/>
</dbReference>
<feature type="region of interest" description="Disordered" evidence="4">
    <location>
        <begin position="31"/>
        <end position="55"/>
    </location>
</feature>